<accession>A0A2A9M7F4</accession>
<dbReference type="RefSeq" id="XP_029216240.1">
    <property type="nucleotide sequence ID" value="XM_029360881.1"/>
</dbReference>
<keyword evidence="2" id="KW-0472">Membrane</keyword>
<name>A0A2A9M7F4_BESBE</name>
<dbReference type="AlphaFoldDB" id="A0A2A9M7F4"/>
<evidence type="ECO:0000313" key="3">
    <source>
        <dbReference type="EMBL" id="PFH32231.1"/>
    </source>
</evidence>
<comment type="caution">
    <text evidence="3">The sequence shown here is derived from an EMBL/GenBank/DDBJ whole genome shotgun (WGS) entry which is preliminary data.</text>
</comment>
<gene>
    <name evidence="3" type="ORF">BESB_021720</name>
</gene>
<protein>
    <recommendedName>
        <fullName evidence="5">Transmembrane protein</fullName>
    </recommendedName>
</protein>
<dbReference type="Proteomes" id="UP000224006">
    <property type="component" value="Chromosome XI"/>
</dbReference>
<dbReference type="VEuPathDB" id="ToxoDB:BESB_021720"/>
<proteinExistence type="predicted"/>
<feature type="region of interest" description="Disordered" evidence="1">
    <location>
        <begin position="314"/>
        <end position="381"/>
    </location>
</feature>
<feature type="transmembrane region" description="Helical" evidence="2">
    <location>
        <begin position="466"/>
        <end position="488"/>
    </location>
</feature>
<dbReference type="KEGG" id="bbes:BESB_021720"/>
<feature type="transmembrane region" description="Helical" evidence="2">
    <location>
        <begin position="45"/>
        <end position="68"/>
    </location>
</feature>
<evidence type="ECO:0000256" key="1">
    <source>
        <dbReference type="SAM" id="MobiDB-lite"/>
    </source>
</evidence>
<keyword evidence="2" id="KW-0812">Transmembrane</keyword>
<keyword evidence="4" id="KW-1185">Reference proteome</keyword>
<sequence>MGEWVFLSLQALTPPGLLADAAPEETPPSMCSRRVGGTCRCRTPRLSFAMVVVLFGLNIAILILVSVFSPAASSCRRAPRGLFVAATAGDKALRTGLARRLFATRPLAHLHLTAEAASPFSKRKPRRDSFAVGTDPKRLLWAAPGAPVLEGKDASAEDLTTRLETATTRSGYESGKRAPQGEPGRASFAEVRESASAAAEISRRAGSDETAPRQEAVSTPMLDAAAKRPPSGTEPNVVTGEGETLLSRLRDGKGGLPAETDSVGLSQELARRSLQARGGYGGQEGRAGISHAQTASPAAVLAPGAGHILVQHSASTWGGSGDSGAEASRPDSSGAKRAATGPAPDASSAREAASQPVSFASLGGVAQDGGPLRGRRQGPLRGRAASLSFSDERHAFSMLQMNGSGLALAAGIGGVMLGSALNNGYPLASPYGAAYPYSPYAMSYYPPDCAVYGVYPGTCDLTTLQLTLIIFACLFFFILMGIAIYCCVCGRESRRGGHKSK</sequence>
<organism evidence="3 4">
    <name type="scientific">Besnoitia besnoiti</name>
    <name type="common">Apicomplexan protozoan</name>
    <dbReference type="NCBI Taxonomy" id="94643"/>
    <lineage>
        <taxon>Eukaryota</taxon>
        <taxon>Sar</taxon>
        <taxon>Alveolata</taxon>
        <taxon>Apicomplexa</taxon>
        <taxon>Conoidasida</taxon>
        <taxon>Coccidia</taxon>
        <taxon>Eucoccidiorida</taxon>
        <taxon>Eimeriorina</taxon>
        <taxon>Sarcocystidae</taxon>
        <taxon>Besnoitia</taxon>
    </lineage>
</organism>
<feature type="compositionally biased region" description="Low complexity" evidence="1">
    <location>
        <begin position="185"/>
        <end position="200"/>
    </location>
</feature>
<reference evidence="3 4" key="1">
    <citation type="submission" date="2017-09" db="EMBL/GenBank/DDBJ databases">
        <title>Genome sequencing of Besnoitia besnoiti strain Bb-Ger1.</title>
        <authorList>
            <person name="Schares G."/>
            <person name="Venepally P."/>
            <person name="Lorenzi H.A."/>
        </authorList>
    </citation>
    <scope>NUCLEOTIDE SEQUENCE [LARGE SCALE GENOMIC DNA]</scope>
    <source>
        <strain evidence="3 4">Bb-Ger1</strain>
    </source>
</reference>
<feature type="transmembrane region" description="Helical" evidence="2">
    <location>
        <begin position="403"/>
        <end position="421"/>
    </location>
</feature>
<evidence type="ECO:0000313" key="4">
    <source>
        <dbReference type="Proteomes" id="UP000224006"/>
    </source>
</evidence>
<keyword evidence="2" id="KW-1133">Transmembrane helix</keyword>
<feature type="region of interest" description="Disordered" evidence="1">
    <location>
        <begin position="164"/>
        <end position="240"/>
    </location>
</feature>
<evidence type="ECO:0000256" key="2">
    <source>
        <dbReference type="SAM" id="Phobius"/>
    </source>
</evidence>
<feature type="compositionally biased region" description="Basic and acidic residues" evidence="1">
    <location>
        <begin position="201"/>
        <end position="212"/>
    </location>
</feature>
<dbReference type="GeneID" id="40307233"/>
<dbReference type="EMBL" id="NWUJ01000012">
    <property type="protein sequence ID" value="PFH32231.1"/>
    <property type="molecule type" value="Genomic_DNA"/>
</dbReference>
<evidence type="ECO:0008006" key="5">
    <source>
        <dbReference type="Google" id="ProtNLM"/>
    </source>
</evidence>